<dbReference type="STRING" id="747525.W4JMZ9"/>
<feature type="domain" description="MI" evidence="9">
    <location>
        <begin position="1176"/>
        <end position="1297"/>
    </location>
</feature>
<feature type="compositionally biased region" description="Low complexity" evidence="8">
    <location>
        <begin position="163"/>
        <end position="197"/>
    </location>
</feature>
<dbReference type="SMART" id="SM00544">
    <property type="entry name" value="MA3"/>
    <property type="match status" value="1"/>
</dbReference>
<keyword evidence="7" id="KW-0648">Protein biosynthesis</keyword>
<dbReference type="InterPro" id="IPR022745">
    <property type="entry name" value="eIF4G1_eIF4E-bd"/>
</dbReference>
<accession>W4JMZ9</accession>
<dbReference type="PANTHER" id="PTHR23253">
    <property type="entry name" value="EUKARYOTIC TRANSLATION INITIATION FACTOR 4 GAMMA"/>
    <property type="match status" value="1"/>
</dbReference>
<dbReference type="RefSeq" id="XP_009553314.1">
    <property type="nucleotide sequence ID" value="XM_009555019.1"/>
</dbReference>
<feature type="compositionally biased region" description="Low complexity" evidence="8">
    <location>
        <begin position="94"/>
        <end position="112"/>
    </location>
</feature>
<dbReference type="Proteomes" id="UP000030671">
    <property type="component" value="Unassembled WGS sequence"/>
</dbReference>
<dbReference type="PROSITE" id="PS51366">
    <property type="entry name" value="MI"/>
    <property type="match status" value="1"/>
</dbReference>
<feature type="compositionally biased region" description="Low complexity" evidence="8">
    <location>
        <begin position="30"/>
        <end position="44"/>
    </location>
</feature>
<evidence type="ECO:0000256" key="5">
    <source>
        <dbReference type="ARBA" id="ARBA00022553"/>
    </source>
</evidence>
<evidence type="ECO:0000256" key="1">
    <source>
        <dbReference type="ARBA" id="ARBA00004496"/>
    </source>
</evidence>
<evidence type="ECO:0000256" key="2">
    <source>
        <dbReference type="ARBA" id="ARBA00005775"/>
    </source>
</evidence>
<dbReference type="InParanoid" id="W4JMZ9"/>
<evidence type="ECO:0000313" key="11">
    <source>
        <dbReference type="Proteomes" id="UP000030671"/>
    </source>
</evidence>
<feature type="region of interest" description="Disordered" evidence="8">
    <location>
        <begin position="995"/>
        <end position="1022"/>
    </location>
</feature>
<dbReference type="Gene3D" id="1.20.970.30">
    <property type="entry name" value="eIF4G, eIF4E-binding domain"/>
    <property type="match status" value="1"/>
</dbReference>
<comment type="similarity">
    <text evidence="2">Belongs to the eukaryotic initiation factor 4G family.</text>
</comment>
<evidence type="ECO:0000256" key="7">
    <source>
        <dbReference type="ARBA" id="ARBA00022917"/>
    </source>
</evidence>
<keyword evidence="3" id="KW-0963">Cytoplasm</keyword>
<dbReference type="Pfam" id="PF02847">
    <property type="entry name" value="MA3"/>
    <property type="match status" value="1"/>
</dbReference>
<dbReference type="GO" id="GO:0003743">
    <property type="term" value="F:translation initiation factor activity"/>
    <property type="evidence" value="ECO:0007669"/>
    <property type="project" value="UniProtKB-KW"/>
</dbReference>
<dbReference type="HOGENOM" id="CLU_002459_2_1_1"/>
<keyword evidence="6" id="KW-0694">RNA-binding</keyword>
<dbReference type="GO" id="GO:0010494">
    <property type="term" value="C:cytoplasmic stress granule"/>
    <property type="evidence" value="ECO:0007669"/>
    <property type="project" value="UniProtKB-ARBA"/>
</dbReference>
<dbReference type="FunFam" id="1.25.40.180:FF:000020">
    <property type="entry name" value="Eukaryotic translation initiation factor subunit"/>
    <property type="match status" value="1"/>
</dbReference>
<proteinExistence type="inferred from homology"/>
<keyword evidence="4" id="KW-0396">Initiation factor</keyword>
<feature type="compositionally biased region" description="Polar residues" evidence="8">
    <location>
        <begin position="45"/>
        <end position="69"/>
    </location>
</feature>
<reference evidence="10 11" key="1">
    <citation type="journal article" date="2012" name="New Phytol.">
        <title>Insight into trade-off between wood decay and parasitism from the genome of a fungal forest pathogen.</title>
        <authorList>
            <person name="Olson A."/>
            <person name="Aerts A."/>
            <person name="Asiegbu F."/>
            <person name="Belbahri L."/>
            <person name="Bouzid O."/>
            <person name="Broberg A."/>
            <person name="Canback B."/>
            <person name="Coutinho P.M."/>
            <person name="Cullen D."/>
            <person name="Dalman K."/>
            <person name="Deflorio G."/>
            <person name="van Diepen L.T."/>
            <person name="Dunand C."/>
            <person name="Duplessis S."/>
            <person name="Durling M."/>
            <person name="Gonthier P."/>
            <person name="Grimwood J."/>
            <person name="Fossdal C.G."/>
            <person name="Hansson D."/>
            <person name="Henrissat B."/>
            <person name="Hietala A."/>
            <person name="Himmelstrand K."/>
            <person name="Hoffmeister D."/>
            <person name="Hogberg N."/>
            <person name="James T.Y."/>
            <person name="Karlsson M."/>
            <person name="Kohler A."/>
            <person name="Kues U."/>
            <person name="Lee Y.H."/>
            <person name="Lin Y.C."/>
            <person name="Lind M."/>
            <person name="Lindquist E."/>
            <person name="Lombard V."/>
            <person name="Lucas S."/>
            <person name="Lunden K."/>
            <person name="Morin E."/>
            <person name="Murat C."/>
            <person name="Park J."/>
            <person name="Raffaello T."/>
            <person name="Rouze P."/>
            <person name="Salamov A."/>
            <person name="Schmutz J."/>
            <person name="Solheim H."/>
            <person name="Stahlberg J."/>
            <person name="Velez H."/>
            <person name="de Vries R.P."/>
            <person name="Wiebenga A."/>
            <person name="Woodward S."/>
            <person name="Yakovlev I."/>
            <person name="Garbelotto M."/>
            <person name="Martin F."/>
            <person name="Grigoriev I.V."/>
            <person name="Stenlid J."/>
        </authorList>
    </citation>
    <scope>NUCLEOTIDE SEQUENCE [LARGE SCALE GENOMIC DNA]</scope>
    <source>
        <strain evidence="10 11">TC 32-1</strain>
    </source>
</reference>
<dbReference type="GO" id="GO:0016281">
    <property type="term" value="C:eukaryotic translation initiation factor 4F complex"/>
    <property type="evidence" value="ECO:0007669"/>
    <property type="project" value="TreeGrafter"/>
</dbReference>
<feature type="compositionally biased region" description="Low complexity" evidence="8">
    <location>
        <begin position="1104"/>
        <end position="1116"/>
    </location>
</feature>
<feature type="compositionally biased region" description="Basic and acidic residues" evidence="8">
    <location>
        <begin position="1071"/>
        <end position="1080"/>
    </location>
</feature>
<name>W4JMZ9_HETIT</name>
<dbReference type="GeneID" id="20678045"/>
<feature type="compositionally biased region" description="Low complexity" evidence="8">
    <location>
        <begin position="658"/>
        <end position="681"/>
    </location>
</feature>
<dbReference type="GO" id="GO:0003729">
    <property type="term" value="F:mRNA binding"/>
    <property type="evidence" value="ECO:0007669"/>
    <property type="project" value="TreeGrafter"/>
</dbReference>
<protein>
    <recommendedName>
        <fullName evidence="9">MI domain-containing protein</fullName>
    </recommendedName>
</protein>
<organism evidence="10 11">
    <name type="scientific">Heterobasidion irregulare (strain TC 32-1)</name>
    <dbReference type="NCBI Taxonomy" id="747525"/>
    <lineage>
        <taxon>Eukaryota</taxon>
        <taxon>Fungi</taxon>
        <taxon>Dikarya</taxon>
        <taxon>Basidiomycota</taxon>
        <taxon>Agaricomycotina</taxon>
        <taxon>Agaricomycetes</taxon>
        <taxon>Russulales</taxon>
        <taxon>Bondarzewiaceae</taxon>
        <taxon>Heterobasidion</taxon>
        <taxon>Heterobasidion annosum species complex</taxon>
    </lineage>
</organism>
<feature type="region of interest" description="Disordered" evidence="8">
    <location>
        <begin position="605"/>
        <end position="681"/>
    </location>
</feature>
<dbReference type="SUPFAM" id="SSF101489">
    <property type="entry name" value="Eukaryotic initiation factor 4f subunit eIF4g, eIF4e-binding domain"/>
    <property type="match status" value="1"/>
</dbReference>
<feature type="region of interest" description="Disordered" evidence="8">
    <location>
        <begin position="94"/>
        <end position="414"/>
    </location>
</feature>
<dbReference type="OrthoDB" id="514777at2759"/>
<keyword evidence="11" id="KW-1185">Reference proteome</keyword>
<dbReference type="InterPro" id="IPR036211">
    <property type="entry name" value="eIF4G_eIF4E-bd_sf"/>
</dbReference>
<dbReference type="SUPFAM" id="SSF48371">
    <property type="entry name" value="ARM repeat"/>
    <property type="match status" value="2"/>
</dbReference>
<sequence length="1308" mass="141625">MSKSSTATAPKIPSQLPSKSAWARGPPPHTSTASSSRSQSPAPANVTSPNGTSSNSHPTHSRRPSTLGQGVSIKDGINIPRNSAGAAKSVTFGSIDDAPVPISSSPASAPAVKAETVKSFGSTPSNPSSDPSPTTTSAPPPPSTPSAVTKIDRKSIAKLFQGPSLASKPPSESAPSPSTRPMSLPPQSHQGSSQGQPYSPPTFTPRSQAQNGSSNGAPPRSPVYPRAMTNGTSGGVNMSGRPSTGPGGPGPMPTGMPSPRLTPHQHQHPGPPAGLPPAAPMWPQTYYAAREKEEKERAEVESREREKREKEERARKEQEQLEQEKEREAQRKRDEEEARVRKEKEAEEERVRKEKEAEEARVRAQEEEKKRAEEEERAREAEEAARLEKEAGREDGEIDDKVAPITDKAVVDSPQPAHATLSFASQRAAEKEALRIDTSAHHHGPEPKRRPDPLNLITGVAVPAPLPSALATARIIEDIGTIQYPEGVRSPKVELNVNAQKGKFRYDRDFLLQFMSICKEKPDNLPPLDAIGLEPSDQSTYNMARGGSGRRPPSGMVTPGGASRQGSVGLGFLPSSIGKSGPGSSFAMGQFSTSKLTSEERFAMASGRSVSTSGAGGIMPMGGRPSALVRTSSQGGPGTGKERERIRSRRGEKRPETSRSSVGGHPSSSGQSNSSMMMMGPPLDPVAPLEASANRWVAGSTRRVQAVDSDSPEVVDRKVKGLLNKLTMERFDSISDQIIAWANKSEKEKDGRTLIQVIRLVFEKATDEATFSEMYARLCRKMMEQISAKVQDDGIKNVEGKPITGGQLFRKYLLNRCQEDFERGWVAKEVAAAAAASKATEDEAVKAAQDKDKEDAGEGELYSDEYYAAQKAKRRGLGLIRFIGELFKLQMLTERIMHECIKKLLGNVENPEEEEIESLCKLLSTVGQMLDTQKAHAHMDVYFSRMKELCKSPNVNSRMQFMLQDVLELRERKWIPRVKSAAPATIAQIHEAAAKEKAAQDKETQQRMNMSRTGSRRGGDRGDFHVGPDGWTVAGTAGPPRQPPKAGDLSNFGKISKTMPMSFAPGGVFAGKKDKPREVPLSRTASSQNMFSMLSQSSEIAVDPTAPKSSRPPSRKASVDFGQAAPAETPLQRKRLNLLPRSVPMERSESAPAASEASSDDEQAEVAGAPSMSEADAKKKIGEDLKEFFTIRSIEEAESYFSTLPSEHRFRLVDKLVLSAVERKQEDAELVAALFVHARKRDLCSPASFEEGFTELASLLDDLVYDAPKAFELTATMMKGAGLDADEERRARLVGKSADSERLVALLT</sequence>
<feature type="region of interest" description="Disordered" evidence="8">
    <location>
        <begin position="1"/>
        <end position="81"/>
    </location>
</feature>
<dbReference type="KEGG" id="hir:HETIRDRAFT_482640"/>
<feature type="compositionally biased region" description="Basic and acidic residues" evidence="8">
    <location>
        <begin position="289"/>
        <end position="402"/>
    </location>
</feature>
<dbReference type="Pfam" id="PF12152">
    <property type="entry name" value="eIF_4G1"/>
    <property type="match status" value="1"/>
</dbReference>
<evidence type="ECO:0000256" key="6">
    <source>
        <dbReference type="ARBA" id="ARBA00022884"/>
    </source>
</evidence>
<dbReference type="eggNOG" id="KOG0401">
    <property type="taxonomic scope" value="Eukaryota"/>
</dbReference>
<feature type="compositionally biased region" description="Pro residues" evidence="8">
    <location>
        <begin position="269"/>
        <end position="280"/>
    </location>
</feature>
<evidence type="ECO:0000313" key="10">
    <source>
        <dbReference type="EMBL" id="ETW74839.1"/>
    </source>
</evidence>
<dbReference type="Pfam" id="PF02854">
    <property type="entry name" value="MIF4G"/>
    <property type="match status" value="1"/>
</dbReference>
<feature type="region of interest" description="Disordered" evidence="8">
    <location>
        <begin position="1034"/>
        <end position="1177"/>
    </location>
</feature>
<dbReference type="EMBL" id="KI925467">
    <property type="protein sequence ID" value="ETW74839.1"/>
    <property type="molecule type" value="Genomic_DNA"/>
</dbReference>
<evidence type="ECO:0000256" key="8">
    <source>
        <dbReference type="SAM" id="MobiDB-lite"/>
    </source>
</evidence>
<dbReference type="InterPro" id="IPR003891">
    <property type="entry name" value="Initiation_fac_eIF4g_MI"/>
</dbReference>
<feature type="compositionally biased region" description="Low complexity" evidence="8">
    <location>
        <begin position="122"/>
        <end position="137"/>
    </location>
</feature>
<evidence type="ECO:0000256" key="4">
    <source>
        <dbReference type="ARBA" id="ARBA00022540"/>
    </source>
</evidence>
<dbReference type="InterPro" id="IPR003890">
    <property type="entry name" value="MIF4G-like_typ-3"/>
</dbReference>
<dbReference type="InterPro" id="IPR016024">
    <property type="entry name" value="ARM-type_fold"/>
</dbReference>
<comment type="subcellular location">
    <subcellularLocation>
        <location evidence="1">Cytoplasm</location>
    </subcellularLocation>
</comment>
<dbReference type="PANTHER" id="PTHR23253:SF9">
    <property type="entry name" value="EUKARYOTIC TRANSLATION INITIATION FACTOR 4 GAMMA 2"/>
    <property type="match status" value="1"/>
</dbReference>
<evidence type="ECO:0000259" key="9">
    <source>
        <dbReference type="PROSITE" id="PS51366"/>
    </source>
</evidence>
<feature type="compositionally biased region" description="Polar residues" evidence="8">
    <location>
        <begin position="1083"/>
        <end position="1099"/>
    </location>
</feature>
<dbReference type="SMART" id="SM00543">
    <property type="entry name" value="MIF4G"/>
    <property type="match status" value="1"/>
</dbReference>
<gene>
    <name evidence="10" type="ORF">HETIRDRAFT_482640</name>
</gene>
<feature type="compositionally biased region" description="Polar residues" evidence="8">
    <location>
        <begin position="204"/>
        <end position="216"/>
    </location>
</feature>
<feature type="compositionally biased region" description="Basic and acidic residues" evidence="8">
    <location>
        <begin position="995"/>
        <end position="1005"/>
    </location>
</feature>
<evidence type="ECO:0000256" key="3">
    <source>
        <dbReference type="ARBA" id="ARBA00022490"/>
    </source>
</evidence>
<dbReference type="Gene3D" id="1.25.40.180">
    <property type="match status" value="2"/>
</dbReference>
<keyword evidence="5" id="KW-0597">Phosphoprotein</keyword>